<dbReference type="PANTHER" id="PTHR36436">
    <property type="entry name" value="SLL5081 PROTEIN"/>
    <property type="match status" value="1"/>
</dbReference>
<keyword evidence="4" id="KW-1185">Reference proteome</keyword>
<keyword evidence="2" id="KW-0472">Membrane</keyword>
<reference evidence="3 4" key="1">
    <citation type="submission" date="2023-03" db="EMBL/GenBank/DDBJ databases">
        <title>Novosphingobium cyanobacteriorum sp. nov., isolated from a eutrophic reservoir during the Microcystis bloom period.</title>
        <authorList>
            <person name="Kang M."/>
            <person name="Le V."/>
            <person name="Ko S.-R."/>
            <person name="Lee S.-A."/>
            <person name="Ahn C.-Y."/>
        </authorList>
    </citation>
    <scope>NUCLEOTIDE SEQUENCE [LARGE SCALE GENOMIC DNA]</scope>
    <source>
        <strain evidence="3 4">HBC54</strain>
    </source>
</reference>
<proteinExistence type="predicted"/>
<dbReference type="Gene3D" id="2.30.320.10">
    <property type="entry name" value="YwqG-like"/>
    <property type="match status" value="2"/>
</dbReference>
<accession>A0ABT6CHS0</accession>
<sequence>MLTEGGMDPGLIVLAAIFLASMVCLIGLIVYLLRKRSPRVQRRQRDAKADKALQKQARQSGGRKRTFSVSALEGEEPIAPAPTEEQPQDTAPEAARQPIRQARAIVLRQHFPPLAGAGSRSFYGGMPQVGRAFPWPRNAEGQPLHFLLQVDCAQVPYDVSLGNLPARGTLLFFMELDGRTPPACHVAYDPPSTGPLQELAPPDDLAAAYGEGGSRFWPWALSDEQGTPILPQWPFDPVATPLDEDGRPPIDALVALQGEDHPADPFGPQDFDGMACPWDGFPQDWLSVQIATALLVREIDRETSHLSASLEPAAAQSAHAERLIHVREEALAWFDHAMRNPAFALVGTQERQVFWQWFAAQVPFSLEVAPAVLEAAVETTLHAHPEAATRVPVEILLRVIHRHLLVTRTDEGYHVQAPARMLGLPSTAPAAEQGLARSHILLLELGSDPAIGHHFGEAIHRFWITPDDAAALRFDRVIVTTTDT</sequence>
<evidence type="ECO:0000256" key="2">
    <source>
        <dbReference type="SAM" id="Phobius"/>
    </source>
</evidence>
<gene>
    <name evidence="3" type="ORF">POM99_09635</name>
</gene>
<dbReference type="InterPro" id="IPR035948">
    <property type="entry name" value="YwqG-like_sf"/>
</dbReference>
<feature type="transmembrane region" description="Helical" evidence="2">
    <location>
        <begin position="12"/>
        <end position="33"/>
    </location>
</feature>
<evidence type="ECO:0000256" key="1">
    <source>
        <dbReference type="SAM" id="MobiDB-lite"/>
    </source>
</evidence>
<name>A0ABT6CHS0_9SPHN</name>
<evidence type="ECO:0000313" key="4">
    <source>
        <dbReference type="Proteomes" id="UP001222770"/>
    </source>
</evidence>
<dbReference type="Pfam" id="PF09234">
    <property type="entry name" value="DUF1963"/>
    <property type="match status" value="1"/>
</dbReference>
<feature type="compositionally biased region" description="Basic and acidic residues" evidence="1">
    <location>
        <begin position="43"/>
        <end position="53"/>
    </location>
</feature>
<dbReference type="RefSeq" id="WP_277277182.1">
    <property type="nucleotide sequence ID" value="NZ_JAROCY010000007.1"/>
</dbReference>
<dbReference type="EMBL" id="JAROCY010000007">
    <property type="protein sequence ID" value="MDF8333461.1"/>
    <property type="molecule type" value="Genomic_DNA"/>
</dbReference>
<dbReference type="PANTHER" id="PTHR36436:SF6">
    <property type="entry name" value="SLL5081 PROTEIN"/>
    <property type="match status" value="1"/>
</dbReference>
<evidence type="ECO:0000313" key="3">
    <source>
        <dbReference type="EMBL" id="MDF8333461.1"/>
    </source>
</evidence>
<protein>
    <submittedName>
        <fullName evidence="3">DUF1963 domain-containing protein</fullName>
    </submittedName>
</protein>
<keyword evidence="2" id="KW-1133">Transmembrane helix</keyword>
<dbReference type="Proteomes" id="UP001222770">
    <property type="component" value="Unassembled WGS sequence"/>
</dbReference>
<dbReference type="InterPro" id="IPR015315">
    <property type="entry name" value="DUF1963"/>
</dbReference>
<feature type="region of interest" description="Disordered" evidence="1">
    <location>
        <begin position="40"/>
        <end position="95"/>
    </location>
</feature>
<comment type="caution">
    <text evidence="3">The sequence shown here is derived from an EMBL/GenBank/DDBJ whole genome shotgun (WGS) entry which is preliminary data.</text>
</comment>
<dbReference type="SUPFAM" id="SSF103032">
    <property type="entry name" value="Hypothetical protein YwqG"/>
    <property type="match status" value="2"/>
</dbReference>
<keyword evidence="2" id="KW-0812">Transmembrane</keyword>
<organism evidence="3 4">
    <name type="scientific">Novosphingobium cyanobacteriorum</name>
    <dbReference type="NCBI Taxonomy" id="3024215"/>
    <lineage>
        <taxon>Bacteria</taxon>
        <taxon>Pseudomonadati</taxon>
        <taxon>Pseudomonadota</taxon>
        <taxon>Alphaproteobacteria</taxon>
        <taxon>Sphingomonadales</taxon>
        <taxon>Sphingomonadaceae</taxon>
        <taxon>Novosphingobium</taxon>
    </lineage>
</organism>